<organism evidence="3 4">
    <name type="scientific">Ruminococcus albus SY3</name>
    <dbReference type="NCBI Taxonomy" id="1341156"/>
    <lineage>
        <taxon>Bacteria</taxon>
        <taxon>Bacillati</taxon>
        <taxon>Bacillota</taxon>
        <taxon>Clostridia</taxon>
        <taxon>Eubacteriales</taxon>
        <taxon>Oscillospiraceae</taxon>
        <taxon>Ruminococcus</taxon>
    </lineage>
</organism>
<keyword evidence="2" id="KW-0732">Signal</keyword>
<dbReference type="PATRIC" id="fig|1341156.4.peg.2629"/>
<dbReference type="PROSITE" id="PS51257">
    <property type="entry name" value="PROKAR_LIPOPROTEIN"/>
    <property type="match status" value="1"/>
</dbReference>
<feature type="compositionally biased region" description="Low complexity" evidence="1">
    <location>
        <begin position="35"/>
        <end position="47"/>
    </location>
</feature>
<feature type="chain" id="PRO_5039338812" description="D-alanyl-D-alanine carboxypeptidase" evidence="2">
    <location>
        <begin position="31"/>
        <end position="319"/>
    </location>
</feature>
<reference evidence="3 4" key="1">
    <citation type="submission" date="2013-06" db="EMBL/GenBank/DDBJ databases">
        <title>Rumen cellulosomics: divergent fiber-degrading strategies revealed by comparative genome-wide analysis of six Ruminococcal strains.</title>
        <authorList>
            <person name="Dassa B."/>
            <person name="Borovok I."/>
            <person name="Lamed R."/>
            <person name="Flint H."/>
            <person name="Yeoman C.J."/>
            <person name="White B."/>
            <person name="Bayer E.A."/>
        </authorList>
    </citation>
    <scope>NUCLEOTIDE SEQUENCE [LARGE SCALE GENOMIC DNA]</scope>
    <source>
        <strain evidence="3 4">SY3</strain>
    </source>
</reference>
<dbReference type="InterPro" id="IPR009045">
    <property type="entry name" value="Zn_M74/Hedgehog-like"/>
</dbReference>
<dbReference type="Gene3D" id="3.30.200.180">
    <property type="match status" value="1"/>
</dbReference>
<keyword evidence="4" id="KW-1185">Reference proteome</keyword>
<dbReference type="EMBL" id="JEOB01000004">
    <property type="protein sequence ID" value="EXM37694.1"/>
    <property type="molecule type" value="Genomic_DNA"/>
</dbReference>
<proteinExistence type="predicted"/>
<sequence length="319" mass="35003">MSDFNRIKVYKYKNIAAALAVMLLALVALSTSCGNSASGKKANSNKSDTAESSVVAEDNKDSVRSSRLTKNYKYKEMKNVGEGLLVQVDNAHPFSGTVGDTEPLYSYLFGKDGSMLMAAAYPNDEARTEMLIQLNNLAVDFKGYCGLDTLMITSLMPDDESSAKTDETCIGSCADLMLNLNGEYKEFTGTEDYAWIPNNCYKYGFVMRGTDRLRYIGKEAAACIRDMCKADGPADLDTMLADIKDYTFEKPLYFTADNGLEYAGYFVPLSDGATTSIPVPTRADESEYKTFISGNNVDGYIVFADLSGEVEHNQDKDAE</sequence>
<evidence type="ECO:0000313" key="3">
    <source>
        <dbReference type="EMBL" id="EXM37694.1"/>
    </source>
</evidence>
<dbReference type="OrthoDB" id="9792074at2"/>
<feature type="region of interest" description="Disordered" evidence="1">
    <location>
        <begin position="35"/>
        <end position="62"/>
    </location>
</feature>
<feature type="signal peptide" evidence="2">
    <location>
        <begin position="1"/>
        <end position="30"/>
    </location>
</feature>
<dbReference type="Proteomes" id="UP000021369">
    <property type="component" value="Unassembled WGS sequence"/>
</dbReference>
<name>A0A011UAQ3_RUMAL</name>
<evidence type="ECO:0008006" key="5">
    <source>
        <dbReference type="Google" id="ProtNLM"/>
    </source>
</evidence>
<evidence type="ECO:0000256" key="1">
    <source>
        <dbReference type="SAM" id="MobiDB-lite"/>
    </source>
</evidence>
<gene>
    <name evidence="3" type="ORF">RASY3_15180</name>
</gene>
<evidence type="ECO:0000313" key="4">
    <source>
        <dbReference type="Proteomes" id="UP000021369"/>
    </source>
</evidence>
<dbReference type="Gene3D" id="3.30.1380.10">
    <property type="match status" value="1"/>
</dbReference>
<evidence type="ECO:0000256" key="2">
    <source>
        <dbReference type="SAM" id="SignalP"/>
    </source>
</evidence>
<dbReference type="AlphaFoldDB" id="A0A011UAQ3"/>
<protein>
    <recommendedName>
        <fullName evidence="5">D-alanyl-D-alanine carboxypeptidase</fullName>
    </recommendedName>
</protein>
<accession>A0A011UAQ3</accession>
<comment type="caution">
    <text evidence="3">The sequence shown here is derived from an EMBL/GenBank/DDBJ whole genome shotgun (WGS) entry which is preliminary data.</text>
</comment>
<dbReference type="RefSeq" id="WP_037289521.1">
    <property type="nucleotide sequence ID" value="NZ_JEOB01000004.1"/>
</dbReference>